<feature type="chain" id="PRO_5002062106" description="Kunitz/Bovine pancreatic trypsin inhibitor domain protein" evidence="1">
    <location>
        <begin position="23"/>
        <end position="118"/>
    </location>
</feature>
<name>A0A0B1T2Z4_OESDE</name>
<reference evidence="2 3" key="1">
    <citation type="submission" date="2014-03" db="EMBL/GenBank/DDBJ databases">
        <title>Draft genome of the hookworm Oesophagostomum dentatum.</title>
        <authorList>
            <person name="Mitreva M."/>
        </authorList>
    </citation>
    <scope>NUCLEOTIDE SEQUENCE [LARGE SCALE GENOMIC DNA]</scope>
    <source>
        <strain evidence="2 3">OD-Hann</strain>
    </source>
</reference>
<dbReference type="GO" id="GO:0004867">
    <property type="term" value="F:serine-type endopeptidase inhibitor activity"/>
    <property type="evidence" value="ECO:0007669"/>
    <property type="project" value="InterPro"/>
</dbReference>
<sequence>MFALHNLVVVVVPLLFLISVQAQYPPWISPWYAPPPRPWAGPYHRHNGNQDCLNAPLSTEDGRFRDCKLHRGYTQMKYGYVYNPYDDDCKYRGYDECQIPPRNFFPSFYDCQRACLRY</sequence>
<evidence type="ECO:0000256" key="1">
    <source>
        <dbReference type="SAM" id="SignalP"/>
    </source>
</evidence>
<protein>
    <recommendedName>
        <fullName evidence="4">Kunitz/Bovine pancreatic trypsin inhibitor domain protein</fullName>
    </recommendedName>
</protein>
<dbReference type="SUPFAM" id="SSF57362">
    <property type="entry name" value="BPTI-like"/>
    <property type="match status" value="1"/>
</dbReference>
<evidence type="ECO:0000313" key="2">
    <source>
        <dbReference type="EMBL" id="KHJ90526.1"/>
    </source>
</evidence>
<dbReference type="AlphaFoldDB" id="A0A0B1T2Z4"/>
<accession>A0A0B1T2Z4</accession>
<gene>
    <name evidence="2" type="ORF">OESDEN_09630</name>
</gene>
<evidence type="ECO:0008006" key="4">
    <source>
        <dbReference type="Google" id="ProtNLM"/>
    </source>
</evidence>
<evidence type="ECO:0000313" key="3">
    <source>
        <dbReference type="Proteomes" id="UP000053660"/>
    </source>
</evidence>
<organism evidence="2 3">
    <name type="scientific">Oesophagostomum dentatum</name>
    <name type="common">Nodular worm</name>
    <dbReference type="NCBI Taxonomy" id="61180"/>
    <lineage>
        <taxon>Eukaryota</taxon>
        <taxon>Metazoa</taxon>
        <taxon>Ecdysozoa</taxon>
        <taxon>Nematoda</taxon>
        <taxon>Chromadorea</taxon>
        <taxon>Rhabditida</taxon>
        <taxon>Rhabditina</taxon>
        <taxon>Rhabditomorpha</taxon>
        <taxon>Strongyloidea</taxon>
        <taxon>Strongylidae</taxon>
        <taxon>Oesophagostomum</taxon>
    </lineage>
</organism>
<keyword evidence="1" id="KW-0732">Signal</keyword>
<dbReference type="Proteomes" id="UP000053660">
    <property type="component" value="Unassembled WGS sequence"/>
</dbReference>
<feature type="signal peptide" evidence="1">
    <location>
        <begin position="1"/>
        <end position="22"/>
    </location>
</feature>
<dbReference type="EMBL" id="KN552936">
    <property type="protein sequence ID" value="KHJ90526.1"/>
    <property type="molecule type" value="Genomic_DNA"/>
</dbReference>
<dbReference type="InterPro" id="IPR036880">
    <property type="entry name" value="Kunitz_BPTI_sf"/>
</dbReference>
<keyword evidence="3" id="KW-1185">Reference proteome</keyword>
<proteinExistence type="predicted"/>